<feature type="compositionally biased region" description="Gly residues" evidence="1">
    <location>
        <begin position="272"/>
        <end position="281"/>
    </location>
</feature>
<protein>
    <submittedName>
        <fullName evidence="2">Uncharacterized protein</fullName>
    </submittedName>
</protein>
<evidence type="ECO:0000256" key="1">
    <source>
        <dbReference type="SAM" id="MobiDB-lite"/>
    </source>
</evidence>
<accession>A0A7S4BR58</accession>
<proteinExistence type="predicted"/>
<gene>
    <name evidence="2" type="ORF">PCAR00345_LOCUS26625</name>
</gene>
<feature type="region of interest" description="Disordered" evidence="1">
    <location>
        <begin position="183"/>
        <end position="217"/>
    </location>
</feature>
<dbReference type="EMBL" id="HBIZ01041669">
    <property type="protein sequence ID" value="CAE0774013.1"/>
    <property type="molecule type" value="Transcribed_RNA"/>
</dbReference>
<feature type="compositionally biased region" description="Low complexity" evidence="1">
    <location>
        <begin position="241"/>
        <end position="252"/>
    </location>
</feature>
<dbReference type="AlphaFoldDB" id="A0A7S4BR58"/>
<reference evidence="2" key="1">
    <citation type="submission" date="2021-01" db="EMBL/GenBank/DDBJ databases">
        <authorList>
            <person name="Corre E."/>
            <person name="Pelletier E."/>
            <person name="Niang G."/>
            <person name="Scheremetjew M."/>
            <person name="Finn R."/>
            <person name="Kale V."/>
            <person name="Holt S."/>
            <person name="Cochrane G."/>
            <person name="Meng A."/>
            <person name="Brown T."/>
            <person name="Cohen L."/>
        </authorList>
    </citation>
    <scope>NUCLEOTIDE SEQUENCE</scope>
    <source>
        <strain evidence="2">CCMP645</strain>
    </source>
</reference>
<sequence length="355" mass="36802">MEATRLTGLLRVAFTEAGANWDLQEQQMAQQQCLDRRAKAQVEGGTASKAPLAWADMARGISESTPGYSAAAANYRKFLSAVNSAFGGEAAQDTLAHAASIAFRSLQVGAAELQAADDVTSAHGARRQLQAARRLLGGGVADGASDLIKEAALVFGSNGPSDEAIRRMLEAHTPLEAWLRQHRQQGRGANGRGGKENASRNARDATDDDVRPNRPGDAARLIGAATLARFGIGRAAAESSQAAHATHADLAAPNGRGGEGHGAQTVERNGEQDGGQDGGRQGGEDVGDDSGEEGVVAGLGDLSLGGEFDVETLRRACRAHLKAHSHRQRLGCCGAMDGSRGAATSISCGRAHIMK</sequence>
<name>A0A7S4BR58_CHRCT</name>
<feature type="region of interest" description="Disordered" evidence="1">
    <location>
        <begin position="241"/>
        <end position="298"/>
    </location>
</feature>
<feature type="compositionally biased region" description="Basic and acidic residues" evidence="1">
    <location>
        <begin position="193"/>
        <end position="214"/>
    </location>
</feature>
<evidence type="ECO:0000313" key="2">
    <source>
        <dbReference type="EMBL" id="CAE0774013.1"/>
    </source>
</evidence>
<organism evidence="2">
    <name type="scientific">Chrysotila carterae</name>
    <name type="common">Marine alga</name>
    <name type="synonym">Syracosphaera carterae</name>
    <dbReference type="NCBI Taxonomy" id="13221"/>
    <lineage>
        <taxon>Eukaryota</taxon>
        <taxon>Haptista</taxon>
        <taxon>Haptophyta</taxon>
        <taxon>Prymnesiophyceae</taxon>
        <taxon>Isochrysidales</taxon>
        <taxon>Isochrysidaceae</taxon>
        <taxon>Chrysotila</taxon>
    </lineage>
</organism>